<protein>
    <submittedName>
        <fullName evidence="2">Uncharacterized protein</fullName>
    </submittedName>
</protein>
<keyword evidence="3" id="KW-1185">Reference proteome</keyword>
<proteinExistence type="predicted"/>
<dbReference type="AlphaFoldDB" id="A0A392TUG1"/>
<sequence length="85" mass="8948">VVPDVGTSLAQPDSPDEESGYESAAEEAKSQEKVVTEEEEVSGDGDDDSQSADSDKTVPLNEEVNVSEKTVAGDKEIVDVDDCDS</sequence>
<feature type="region of interest" description="Disordered" evidence="1">
    <location>
        <begin position="1"/>
        <end position="85"/>
    </location>
</feature>
<evidence type="ECO:0000313" key="2">
    <source>
        <dbReference type="EMBL" id="MCI63756.1"/>
    </source>
</evidence>
<accession>A0A392TUG1</accession>
<dbReference type="Proteomes" id="UP000265520">
    <property type="component" value="Unassembled WGS sequence"/>
</dbReference>
<evidence type="ECO:0000256" key="1">
    <source>
        <dbReference type="SAM" id="MobiDB-lite"/>
    </source>
</evidence>
<feature type="compositionally biased region" description="Basic and acidic residues" evidence="1">
    <location>
        <begin position="26"/>
        <end position="36"/>
    </location>
</feature>
<evidence type="ECO:0000313" key="3">
    <source>
        <dbReference type="Proteomes" id="UP000265520"/>
    </source>
</evidence>
<comment type="caution">
    <text evidence="2">The sequence shown here is derived from an EMBL/GenBank/DDBJ whole genome shotgun (WGS) entry which is preliminary data.</text>
</comment>
<feature type="compositionally biased region" description="Acidic residues" evidence="1">
    <location>
        <begin position="37"/>
        <end position="50"/>
    </location>
</feature>
<feature type="non-terminal residue" evidence="2">
    <location>
        <position position="85"/>
    </location>
</feature>
<reference evidence="2 3" key="1">
    <citation type="journal article" date="2018" name="Front. Plant Sci.">
        <title>Red Clover (Trifolium pratense) and Zigzag Clover (T. medium) - A Picture of Genomic Similarities and Differences.</title>
        <authorList>
            <person name="Dluhosova J."/>
            <person name="Istvanek J."/>
            <person name="Nedelnik J."/>
            <person name="Repkova J."/>
        </authorList>
    </citation>
    <scope>NUCLEOTIDE SEQUENCE [LARGE SCALE GENOMIC DNA]</scope>
    <source>
        <strain evidence="3">cv. 10/8</strain>
        <tissue evidence="2">Leaf</tissue>
    </source>
</reference>
<feature type="non-terminal residue" evidence="2">
    <location>
        <position position="1"/>
    </location>
</feature>
<name>A0A392TUG1_9FABA</name>
<organism evidence="2 3">
    <name type="scientific">Trifolium medium</name>
    <dbReference type="NCBI Taxonomy" id="97028"/>
    <lineage>
        <taxon>Eukaryota</taxon>
        <taxon>Viridiplantae</taxon>
        <taxon>Streptophyta</taxon>
        <taxon>Embryophyta</taxon>
        <taxon>Tracheophyta</taxon>
        <taxon>Spermatophyta</taxon>
        <taxon>Magnoliopsida</taxon>
        <taxon>eudicotyledons</taxon>
        <taxon>Gunneridae</taxon>
        <taxon>Pentapetalae</taxon>
        <taxon>rosids</taxon>
        <taxon>fabids</taxon>
        <taxon>Fabales</taxon>
        <taxon>Fabaceae</taxon>
        <taxon>Papilionoideae</taxon>
        <taxon>50 kb inversion clade</taxon>
        <taxon>NPAAA clade</taxon>
        <taxon>Hologalegina</taxon>
        <taxon>IRL clade</taxon>
        <taxon>Trifolieae</taxon>
        <taxon>Trifolium</taxon>
    </lineage>
</organism>
<dbReference type="EMBL" id="LXQA010642975">
    <property type="protein sequence ID" value="MCI63756.1"/>
    <property type="molecule type" value="Genomic_DNA"/>
</dbReference>